<evidence type="ECO:0000259" key="3">
    <source>
        <dbReference type="SMART" id="SM00460"/>
    </source>
</evidence>
<keyword evidence="4" id="KW-0378">Hydrolase</keyword>
<keyword evidence="2" id="KW-1133">Transmembrane helix</keyword>
<dbReference type="Pfam" id="PF11992">
    <property type="entry name" value="TgpA_N"/>
    <property type="match status" value="1"/>
</dbReference>
<dbReference type="InterPro" id="IPR038765">
    <property type="entry name" value="Papain-like_cys_pep_sf"/>
</dbReference>
<dbReference type="GO" id="GO:0006508">
    <property type="term" value="P:proteolysis"/>
    <property type="evidence" value="ECO:0007669"/>
    <property type="project" value="UniProtKB-KW"/>
</dbReference>
<dbReference type="Proteomes" id="UP000589036">
    <property type="component" value="Unassembled WGS sequence"/>
</dbReference>
<feature type="region of interest" description="Disordered" evidence="1">
    <location>
        <begin position="309"/>
        <end position="334"/>
    </location>
</feature>
<dbReference type="RefSeq" id="WP_179644389.1">
    <property type="nucleotide sequence ID" value="NZ_BAAAYY010000010.1"/>
</dbReference>
<feature type="transmembrane region" description="Helical" evidence="2">
    <location>
        <begin position="54"/>
        <end position="72"/>
    </location>
</feature>
<dbReference type="PANTHER" id="PTHR42736">
    <property type="entry name" value="PROTEIN-GLUTAMINE GAMMA-GLUTAMYLTRANSFERASE"/>
    <property type="match status" value="1"/>
</dbReference>
<dbReference type="GO" id="GO:0008233">
    <property type="term" value="F:peptidase activity"/>
    <property type="evidence" value="ECO:0007669"/>
    <property type="project" value="UniProtKB-KW"/>
</dbReference>
<feature type="compositionally biased region" description="Polar residues" evidence="1">
    <location>
        <begin position="549"/>
        <end position="559"/>
    </location>
</feature>
<gene>
    <name evidence="4" type="ORF">HDA32_003751</name>
</gene>
<organism evidence="4 5">
    <name type="scientific">Spinactinospora alkalitolerans</name>
    <dbReference type="NCBI Taxonomy" id="687207"/>
    <lineage>
        <taxon>Bacteria</taxon>
        <taxon>Bacillati</taxon>
        <taxon>Actinomycetota</taxon>
        <taxon>Actinomycetes</taxon>
        <taxon>Streptosporangiales</taxon>
        <taxon>Nocardiopsidaceae</taxon>
        <taxon>Spinactinospora</taxon>
    </lineage>
</organism>
<dbReference type="AlphaFoldDB" id="A0A852TXY2"/>
<dbReference type="InterPro" id="IPR002931">
    <property type="entry name" value="Transglutaminase-like"/>
</dbReference>
<keyword evidence="5" id="KW-1185">Reference proteome</keyword>
<feature type="compositionally biased region" description="Acidic residues" evidence="1">
    <location>
        <begin position="579"/>
        <end position="597"/>
    </location>
</feature>
<name>A0A852TXY2_9ACTN</name>
<feature type="region of interest" description="Disordered" evidence="1">
    <location>
        <begin position="548"/>
        <end position="620"/>
    </location>
</feature>
<feature type="region of interest" description="Disordered" evidence="1">
    <location>
        <begin position="760"/>
        <end position="779"/>
    </location>
</feature>
<feature type="transmembrane region" description="Helical" evidence="2">
    <location>
        <begin position="140"/>
        <end position="157"/>
    </location>
</feature>
<dbReference type="SMART" id="SM00460">
    <property type="entry name" value="TGc"/>
    <property type="match status" value="1"/>
</dbReference>
<keyword evidence="2" id="KW-0812">Transmembrane</keyword>
<dbReference type="SUPFAM" id="SSF54001">
    <property type="entry name" value="Cysteine proteinases"/>
    <property type="match status" value="1"/>
</dbReference>
<dbReference type="Pfam" id="PF01841">
    <property type="entry name" value="Transglut_core"/>
    <property type="match status" value="1"/>
</dbReference>
<sequence>MKVRITLAAMATTLCALPLLHPLFADPGWWGGAVLAVVCVSATGLVCRAARLPGVLLPLTQALVVVTALNWMHASESALLGFVPTPDSIEAMRGLTGAGLAEIRFNPTPVRASEGVGLVTALCIGFLAILVDFAAVTLRAAALSGLALLALLFVPLSVHNEGIGWMAFALACAGYLLLLTVDGWDRASGWGIPVRPAAGPPGSRRRSADRGAGRHLFTSVRTAVLAVALALVLPMAAPWLVNDAVFALASGTRGNGETVATTHPLVTLRRDLTSPADRRVLEYQTSQARPEYLRMHVLDTFDGENWTMSPVQASPRDRLDDSPLPEPPGLWGSADDAATTEITVSSAAQRMDFLPLPYPARTVSVAGDWFVDPETLMVFSTRSEAGGLTYEVTAAAPDPDRGDLADAAPFSGTAVDERYLEVPEGMDPRVDALTESIVADASGPHARAVALQDWFTDGRFTYDLQPPGIPRGADPLPYFLFDSRIGYCEQFAAAMAVMARQAGIPARVAVGYTSGEEMPDGRWMVTERNAHAWPELYFEGHGWLRFEPTPSSSAGQDSANVPDYAVPAPVERPAPEGPADGDEPEEPAGEEEQEEQDPSATPGRAPEAQDTASEGAGSETGGPWPAVLVVCVAALLPAAPALVRLLVRRLRWSRAASAPARSRAAWLELRDDAVDLGIGWNPAESPRAVGRRLEARGRLPEPAREALRRIVAAEESARYAPVPGAAETLEEDGATVRAALHASCEPRARLLARLLPKSLFTAPTGRGPRHPRGAGVSAH</sequence>
<dbReference type="PANTHER" id="PTHR42736:SF1">
    <property type="entry name" value="PROTEIN-GLUTAMINE GAMMA-GLUTAMYLTRANSFERASE"/>
    <property type="match status" value="1"/>
</dbReference>
<feature type="transmembrane region" description="Helical" evidence="2">
    <location>
        <begin position="115"/>
        <end position="133"/>
    </location>
</feature>
<dbReference type="InterPro" id="IPR021878">
    <property type="entry name" value="TgpA_N"/>
</dbReference>
<feature type="domain" description="Transglutaminase-like" evidence="3">
    <location>
        <begin position="480"/>
        <end position="550"/>
    </location>
</feature>
<reference evidence="4 5" key="1">
    <citation type="submission" date="2020-07" db="EMBL/GenBank/DDBJ databases">
        <title>Sequencing the genomes of 1000 actinobacteria strains.</title>
        <authorList>
            <person name="Klenk H.-P."/>
        </authorList>
    </citation>
    <scope>NUCLEOTIDE SEQUENCE [LARGE SCALE GENOMIC DNA]</scope>
    <source>
        <strain evidence="4 5">CXB654</strain>
    </source>
</reference>
<feature type="transmembrane region" description="Helical" evidence="2">
    <location>
        <begin position="624"/>
        <end position="647"/>
    </location>
</feature>
<keyword evidence="2" id="KW-0472">Membrane</keyword>
<dbReference type="EMBL" id="JACCCC010000001">
    <property type="protein sequence ID" value="NYE48631.1"/>
    <property type="molecule type" value="Genomic_DNA"/>
</dbReference>
<dbReference type="Pfam" id="PF13559">
    <property type="entry name" value="DUF4129"/>
    <property type="match status" value="1"/>
</dbReference>
<dbReference type="Gene3D" id="3.10.620.30">
    <property type="match status" value="1"/>
</dbReference>
<keyword evidence="4" id="KW-0645">Protease</keyword>
<dbReference type="InterPro" id="IPR052901">
    <property type="entry name" value="Bact_TGase-like"/>
</dbReference>
<evidence type="ECO:0000256" key="2">
    <source>
        <dbReference type="SAM" id="Phobius"/>
    </source>
</evidence>
<evidence type="ECO:0000313" key="4">
    <source>
        <dbReference type="EMBL" id="NYE48631.1"/>
    </source>
</evidence>
<evidence type="ECO:0000256" key="1">
    <source>
        <dbReference type="SAM" id="MobiDB-lite"/>
    </source>
</evidence>
<feature type="transmembrane region" description="Helical" evidence="2">
    <location>
        <begin position="163"/>
        <end position="181"/>
    </location>
</feature>
<feature type="transmembrane region" description="Helical" evidence="2">
    <location>
        <begin position="223"/>
        <end position="241"/>
    </location>
</feature>
<dbReference type="InterPro" id="IPR025403">
    <property type="entry name" value="TgpA-like_C"/>
</dbReference>
<evidence type="ECO:0000313" key="5">
    <source>
        <dbReference type="Proteomes" id="UP000589036"/>
    </source>
</evidence>
<proteinExistence type="predicted"/>
<comment type="caution">
    <text evidence="4">The sequence shown here is derived from an EMBL/GenBank/DDBJ whole genome shotgun (WGS) entry which is preliminary data.</text>
</comment>
<accession>A0A852TXY2</accession>
<feature type="transmembrane region" description="Helical" evidence="2">
    <location>
        <begin position="28"/>
        <end position="47"/>
    </location>
</feature>
<protein>
    <submittedName>
        <fullName evidence="4">Transglutaminase-like putative cysteine protease</fullName>
    </submittedName>
</protein>